<dbReference type="CDD" id="cd02883">
    <property type="entry name" value="NUDIX_Hydrolase"/>
    <property type="match status" value="1"/>
</dbReference>
<dbReference type="SUPFAM" id="SSF55811">
    <property type="entry name" value="Nudix"/>
    <property type="match status" value="1"/>
</dbReference>
<name>A0A6C0DS84_9ZZZZ</name>
<evidence type="ECO:0008006" key="2">
    <source>
        <dbReference type="Google" id="ProtNLM"/>
    </source>
</evidence>
<proteinExistence type="predicted"/>
<accession>A0A6C0DS84</accession>
<evidence type="ECO:0000313" key="1">
    <source>
        <dbReference type="EMBL" id="QHT19381.1"/>
    </source>
</evidence>
<organism evidence="1">
    <name type="scientific">viral metagenome</name>
    <dbReference type="NCBI Taxonomy" id="1070528"/>
    <lineage>
        <taxon>unclassified sequences</taxon>
        <taxon>metagenomes</taxon>
        <taxon>organismal metagenomes</taxon>
    </lineage>
</organism>
<sequence>MQVTISGERVQYKGLAIKGWNLDIPGIRFGAHHFRRFNKVYAYVALPDLDTWVFLRTAAMIQVEMPPHTRSDEPHFILVHDVGNTKKRSWDPPKGQVEYKEFETIKLRHRSSKTRLHALLREGIAREVEEESKIKITDVRDLTELDLVVGGHHDDLPNHFNYQYHLFEGRITYKTYLKAQQALEKLRENPALTVDLPKDVLEKDRIALWKPSDGLGMVLEGDPQKIIRLYCAYKGLKLQ</sequence>
<dbReference type="Gene3D" id="3.90.79.10">
    <property type="entry name" value="Nucleoside Triphosphate Pyrophosphohydrolase"/>
    <property type="match status" value="1"/>
</dbReference>
<dbReference type="AlphaFoldDB" id="A0A6C0DS84"/>
<dbReference type="InterPro" id="IPR015797">
    <property type="entry name" value="NUDIX_hydrolase-like_dom_sf"/>
</dbReference>
<reference evidence="1" key="1">
    <citation type="journal article" date="2020" name="Nature">
        <title>Giant virus diversity and host interactions through global metagenomics.</title>
        <authorList>
            <person name="Schulz F."/>
            <person name="Roux S."/>
            <person name="Paez-Espino D."/>
            <person name="Jungbluth S."/>
            <person name="Walsh D.A."/>
            <person name="Denef V.J."/>
            <person name="McMahon K.D."/>
            <person name="Konstantinidis K.T."/>
            <person name="Eloe-Fadrosh E.A."/>
            <person name="Kyrpides N.C."/>
            <person name="Woyke T."/>
        </authorList>
    </citation>
    <scope>NUCLEOTIDE SEQUENCE</scope>
    <source>
        <strain evidence="1">GVMAG-M-3300023174-57</strain>
    </source>
</reference>
<dbReference type="EMBL" id="MN739665">
    <property type="protein sequence ID" value="QHT19381.1"/>
    <property type="molecule type" value="Genomic_DNA"/>
</dbReference>
<protein>
    <recommendedName>
        <fullName evidence="2">Nudix hydrolase domain-containing protein</fullName>
    </recommendedName>
</protein>